<keyword evidence="1" id="KW-0472">Membrane</keyword>
<evidence type="ECO:0000313" key="3">
    <source>
        <dbReference type="Proteomes" id="UP000518300"/>
    </source>
</evidence>
<evidence type="ECO:0000256" key="1">
    <source>
        <dbReference type="SAM" id="Phobius"/>
    </source>
</evidence>
<accession>A0A848M2K2</accession>
<evidence type="ECO:0000313" key="2">
    <source>
        <dbReference type="EMBL" id="NMO23693.1"/>
    </source>
</evidence>
<proteinExistence type="predicted"/>
<dbReference type="AlphaFoldDB" id="A0A848M2K2"/>
<reference evidence="2 3" key="1">
    <citation type="submission" date="2020-04" db="EMBL/GenBank/DDBJ databases">
        <title>Draft genome of Pyxidicoccus fallax type strain.</title>
        <authorList>
            <person name="Whitworth D.E."/>
        </authorList>
    </citation>
    <scope>NUCLEOTIDE SEQUENCE [LARGE SCALE GENOMIC DNA]</scope>
    <source>
        <strain evidence="2 3">DSM 14698</strain>
    </source>
</reference>
<keyword evidence="3" id="KW-1185">Reference proteome</keyword>
<dbReference type="EMBL" id="JABBJJ010000743">
    <property type="protein sequence ID" value="NMO23693.1"/>
    <property type="molecule type" value="Genomic_DNA"/>
</dbReference>
<comment type="caution">
    <text evidence="2">The sequence shown here is derived from an EMBL/GenBank/DDBJ whole genome shotgun (WGS) entry which is preliminary data.</text>
</comment>
<organism evidence="2 3">
    <name type="scientific">Pyxidicoccus fallax</name>
    <dbReference type="NCBI Taxonomy" id="394095"/>
    <lineage>
        <taxon>Bacteria</taxon>
        <taxon>Pseudomonadati</taxon>
        <taxon>Myxococcota</taxon>
        <taxon>Myxococcia</taxon>
        <taxon>Myxococcales</taxon>
        <taxon>Cystobacterineae</taxon>
        <taxon>Myxococcaceae</taxon>
        <taxon>Pyxidicoccus</taxon>
    </lineage>
</organism>
<dbReference type="RefSeq" id="WP_169352714.1">
    <property type="nucleotide sequence ID" value="NZ_JABBJJ010000743.1"/>
</dbReference>
<name>A0A848M2K2_9BACT</name>
<dbReference type="Proteomes" id="UP000518300">
    <property type="component" value="Unassembled WGS sequence"/>
</dbReference>
<keyword evidence="1" id="KW-1133">Transmembrane helix</keyword>
<feature type="transmembrane region" description="Helical" evidence="1">
    <location>
        <begin position="151"/>
        <end position="171"/>
    </location>
</feature>
<protein>
    <submittedName>
        <fullName evidence="2">Uncharacterized protein</fullName>
    </submittedName>
</protein>
<keyword evidence="1" id="KW-0812">Transmembrane</keyword>
<gene>
    <name evidence="2" type="ORF">HG543_53920</name>
</gene>
<sequence>MRYELLLQTMTPGTPYEVARVDALLAGRRVAARPDGRRVWHLKNGDVELGELREGGQVVATELRIPLADRPDLLREVVSEAAALATEAGVRLVDPQLGRTLSATDDGEVVVQYMRTARYAGEVAGMAEAMGASSYSVEDTGSRGFQPSGRFFLFVIAAFVVLYLVVDSMLARLNGH</sequence>